<protein>
    <recommendedName>
        <fullName evidence="6">ABC-2 type transporter transmembrane domain-containing protein</fullName>
    </recommendedName>
</protein>
<feature type="transmembrane region" description="Helical" evidence="5">
    <location>
        <begin position="116"/>
        <end position="137"/>
    </location>
</feature>
<gene>
    <name evidence="7" type="ORF">RHGRI_024610</name>
</gene>
<dbReference type="GO" id="GO:0016020">
    <property type="term" value="C:membrane"/>
    <property type="evidence" value="ECO:0007669"/>
    <property type="project" value="UniProtKB-SubCell"/>
</dbReference>
<evidence type="ECO:0000256" key="2">
    <source>
        <dbReference type="ARBA" id="ARBA00022692"/>
    </source>
</evidence>
<dbReference type="PANTHER" id="PTHR19229:SF205">
    <property type="entry name" value="ABC TRANSPORTER A FAMILY MEMBER 1-RELATED"/>
    <property type="match status" value="1"/>
</dbReference>
<dbReference type="PANTHER" id="PTHR19229">
    <property type="entry name" value="ATP-BINDING CASSETTE TRANSPORTER SUBFAMILY A ABCA"/>
    <property type="match status" value="1"/>
</dbReference>
<keyword evidence="3 5" id="KW-1133">Transmembrane helix</keyword>
<dbReference type="GO" id="GO:0140359">
    <property type="term" value="F:ABC-type transporter activity"/>
    <property type="evidence" value="ECO:0007669"/>
    <property type="project" value="InterPro"/>
</dbReference>
<proteinExistence type="predicted"/>
<organism evidence="7 8">
    <name type="scientific">Rhododendron griersonianum</name>
    <dbReference type="NCBI Taxonomy" id="479676"/>
    <lineage>
        <taxon>Eukaryota</taxon>
        <taxon>Viridiplantae</taxon>
        <taxon>Streptophyta</taxon>
        <taxon>Embryophyta</taxon>
        <taxon>Tracheophyta</taxon>
        <taxon>Spermatophyta</taxon>
        <taxon>Magnoliopsida</taxon>
        <taxon>eudicotyledons</taxon>
        <taxon>Gunneridae</taxon>
        <taxon>Pentapetalae</taxon>
        <taxon>asterids</taxon>
        <taxon>Ericales</taxon>
        <taxon>Ericaceae</taxon>
        <taxon>Ericoideae</taxon>
        <taxon>Rhodoreae</taxon>
        <taxon>Rhododendron</taxon>
    </lineage>
</organism>
<evidence type="ECO:0000259" key="6">
    <source>
        <dbReference type="Pfam" id="PF12698"/>
    </source>
</evidence>
<dbReference type="EMBL" id="JACTNZ010000008">
    <property type="protein sequence ID" value="KAG5537222.1"/>
    <property type="molecule type" value="Genomic_DNA"/>
</dbReference>
<feature type="transmembrane region" description="Helical" evidence="5">
    <location>
        <begin position="217"/>
        <end position="235"/>
    </location>
</feature>
<keyword evidence="4 5" id="KW-0472">Membrane</keyword>
<evidence type="ECO:0000313" key="8">
    <source>
        <dbReference type="Proteomes" id="UP000823749"/>
    </source>
</evidence>
<sequence length="264" mass="29918">MANNPGRSISPTKVKSFETKKEVDEWLFSNPMRCPGALHFEVRNATVISYGIQTNSTQVDKRGQFEDATFKFQIPLQIAVEREIARSLIGDPNFSWVVRLKQFAYPARTIRPSLTVLLLANAEALLLLAIAMLPFVFQISSLVTEKELKLRQAMTTMCLYDTAYWLSWLTWEATFALLLSLITVLCGRMFRLPLFLGNSFPKRLSHVLSLPNQYGKYAISYLHSLYTIGFAFMLSTLIQKASSSIIMGFFIYIVSFRAQASGLL</sequence>
<dbReference type="InterPro" id="IPR026082">
    <property type="entry name" value="ABCA"/>
</dbReference>
<feature type="transmembrane region" description="Helical" evidence="5">
    <location>
        <begin position="241"/>
        <end position="258"/>
    </location>
</feature>
<reference evidence="7" key="1">
    <citation type="submission" date="2020-08" db="EMBL/GenBank/DDBJ databases">
        <title>Plant Genome Project.</title>
        <authorList>
            <person name="Zhang R.-G."/>
        </authorList>
    </citation>
    <scope>NUCLEOTIDE SEQUENCE</scope>
    <source>
        <strain evidence="7">WSP0</strain>
        <tissue evidence="7">Leaf</tissue>
    </source>
</reference>
<evidence type="ECO:0000313" key="7">
    <source>
        <dbReference type="EMBL" id="KAG5537222.1"/>
    </source>
</evidence>
<comment type="caution">
    <text evidence="7">The sequence shown here is derived from an EMBL/GenBank/DDBJ whole genome shotgun (WGS) entry which is preliminary data.</text>
</comment>
<keyword evidence="8" id="KW-1185">Reference proteome</keyword>
<keyword evidence="2 5" id="KW-0812">Transmembrane</keyword>
<dbReference type="Pfam" id="PF12698">
    <property type="entry name" value="ABC2_membrane_3"/>
    <property type="match status" value="1"/>
</dbReference>
<dbReference type="AlphaFoldDB" id="A0AAV6J7X9"/>
<name>A0AAV6J7X9_9ERIC</name>
<evidence type="ECO:0000256" key="5">
    <source>
        <dbReference type="SAM" id="Phobius"/>
    </source>
</evidence>
<feature type="domain" description="ABC-2 type transporter transmembrane" evidence="6">
    <location>
        <begin position="125"/>
        <end position="256"/>
    </location>
</feature>
<dbReference type="InterPro" id="IPR013525">
    <property type="entry name" value="ABC2_TM"/>
</dbReference>
<accession>A0AAV6J7X9</accession>
<dbReference type="GO" id="GO:0005319">
    <property type="term" value="F:lipid transporter activity"/>
    <property type="evidence" value="ECO:0007669"/>
    <property type="project" value="TreeGrafter"/>
</dbReference>
<evidence type="ECO:0000256" key="4">
    <source>
        <dbReference type="ARBA" id="ARBA00023136"/>
    </source>
</evidence>
<comment type="subcellular location">
    <subcellularLocation>
        <location evidence="1">Membrane</location>
        <topology evidence="1">Multi-pass membrane protein</topology>
    </subcellularLocation>
</comment>
<feature type="transmembrane region" description="Helical" evidence="5">
    <location>
        <begin position="175"/>
        <end position="196"/>
    </location>
</feature>
<dbReference type="Proteomes" id="UP000823749">
    <property type="component" value="Chromosome 8"/>
</dbReference>
<evidence type="ECO:0000256" key="1">
    <source>
        <dbReference type="ARBA" id="ARBA00004141"/>
    </source>
</evidence>
<evidence type="ECO:0000256" key="3">
    <source>
        <dbReference type="ARBA" id="ARBA00022989"/>
    </source>
</evidence>